<evidence type="ECO:0000313" key="2">
    <source>
        <dbReference type="Proteomes" id="UP001219934"/>
    </source>
</evidence>
<reference evidence="1" key="1">
    <citation type="submission" date="2022-11" db="EMBL/GenBank/DDBJ databases">
        <title>Chromosome-level genome of Pogonophryne albipinna.</title>
        <authorList>
            <person name="Jo E."/>
        </authorList>
    </citation>
    <scope>NUCLEOTIDE SEQUENCE</scope>
    <source>
        <strain evidence="1">SGF0006</strain>
        <tissue evidence="1">Muscle</tissue>
    </source>
</reference>
<dbReference type="EMBL" id="JAPTMU010000001">
    <property type="protein sequence ID" value="KAJ4949688.1"/>
    <property type="molecule type" value="Genomic_DNA"/>
</dbReference>
<organism evidence="1 2">
    <name type="scientific">Pogonophryne albipinna</name>
    <dbReference type="NCBI Taxonomy" id="1090488"/>
    <lineage>
        <taxon>Eukaryota</taxon>
        <taxon>Metazoa</taxon>
        <taxon>Chordata</taxon>
        <taxon>Craniata</taxon>
        <taxon>Vertebrata</taxon>
        <taxon>Euteleostomi</taxon>
        <taxon>Actinopterygii</taxon>
        <taxon>Neopterygii</taxon>
        <taxon>Teleostei</taxon>
        <taxon>Neoteleostei</taxon>
        <taxon>Acanthomorphata</taxon>
        <taxon>Eupercaria</taxon>
        <taxon>Perciformes</taxon>
        <taxon>Notothenioidei</taxon>
        <taxon>Pogonophryne</taxon>
    </lineage>
</organism>
<accession>A0AAD6BRR0</accession>
<keyword evidence="2" id="KW-1185">Reference proteome</keyword>
<gene>
    <name evidence="1" type="ORF">JOQ06_021197</name>
</gene>
<dbReference type="PANTHER" id="PTHR45913">
    <property type="entry name" value="EPM2A-INTERACTING PROTEIN 1"/>
    <property type="match status" value="1"/>
</dbReference>
<proteinExistence type="predicted"/>
<name>A0AAD6BRR0_9TELE</name>
<evidence type="ECO:0000313" key="1">
    <source>
        <dbReference type="EMBL" id="KAJ4949688.1"/>
    </source>
</evidence>
<sequence>MEFAKKRKVDQENRHFKTDWAERYCFFLPDHANAKPTCLICMQNVAVIKSDNLKRHFTSIHAASFNANYSEKSDQRTQKIAGLLASYKHSVSTMSKTTSAQESATAASLHVSWTLAKARKPFADAELIKRCAIDMAREVLNPDEKQQKKVVELLKQVPLSANTATRRVEVLAEECFSSLLTDLKKTEAISLAIDSSCDRTDMEQLSVFVRFFDGKIFREELLCLLTLPGRTTGEIIFHELTLFFEKNGLNVSQIVSVVTDGAPSMVGKHKGLERFESSPKISGDILLFLRQPFSVSADGQWTGEAKRLVTSIEEGALQMEVLEMGSSELLKAQHKDAPMCDFWINVVPQARFKNTRAIAMFLLTMFPSTYICESGFSSMNAIKSQDRNRLSSAHLGQCLRIATTEYKPDIRQVASSRRSHFSH</sequence>
<protein>
    <submittedName>
        <fullName evidence="1">Uncharacterized protein</fullName>
    </submittedName>
</protein>
<comment type="caution">
    <text evidence="1">The sequence shown here is derived from an EMBL/GenBank/DDBJ whole genome shotgun (WGS) entry which is preliminary data.</text>
</comment>
<dbReference type="AlphaFoldDB" id="A0AAD6BRR0"/>
<dbReference type="PANTHER" id="PTHR45913:SF21">
    <property type="entry name" value="DUF4371 DOMAIN-CONTAINING PROTEIN"/>
    <property type="match status" value="1"/>
</dbReference>
<dbReference type="Proteomes" id="UP001219934">
    <property type="component" value="Unassembled WGS sequence"/>
</dbReference>